<evidence type="ECO:0000259" key="5">
    <source>
        <dbReference type="PROSITE" id="PS51900"/>
    </source>
</evidence>
<dbReference type="PROSITE" id="PS51898">
    <property type="entry name" value="TYR_RECOMBINASE"/>
    <property type="match status" value="1"/>
</dbReference>
<evidence type="ECO:0000256" key="2">
    <source>
        <dbReference type="ARBA" id="ARBA00023172"/>
    </source>
</evidence>
<keyword evidence="7" id="KW-1185">Reference proteome</keyword>
<organism evidence="6 7">
    <name type="scientific">Actinotignum sanguinis</name>
    <dbReference type="NCBI Taxonomy" id="1445614"/>
    <lineage>
        <taxon>Bacteria</taxon>
        <taxon>Bacillati</taxon>
        <taxon>Actinomycetota</taxon>
        <taxon>Actinomycetes</taxon>
        <taxon>Actinomycetales</taxon>
        <taxon>Actinomycetaceae</taxon>
        <taxon>Actinotignum</taxon>
    </lineage>
</organism>
<comment type="caution">
    <text evidence="6">The sequence shown here is derived from an EMBL/GenBank/DDBJ whole genome shotgun (WGS) entry which is preliminary data.</text>
</comment>
<evidence type="ECO:0000259" key="4">
    <source>
        <dbReference type="PROSITE" id="PS51898"/>
    </source>
</evidence>
<dbReference type="Pfam" id="PF00589">
    <property type="entry name" value="Phage_integrase"/>
    <property type="match status" value="1"/>
</dbReference>
<gene>
    <name evidence="6" type="ORF">PWJ81_09020</name>
</gene>
<protein>
    <submittedName>
        <fullName evidence="6">Site-specific integrase</fullName>
    </submittedName>
</protein>
<feature type="domain" description="Tyr recombinase" evidence="4">
    <location>
        <begin position="105"/>
        <end position="271"/>
    </location>
</feature>
<dbReference type="InterPro" id="IPR044068">
    <property type="entry name" value="CB"/>
</dbReference>
<accession>A0ABT5V8A2</accession>
<dbReference type="RefSeq" id="WP_274736491.1">
    <property type="nucleotide sequence ID" value="NZ_CAUPIE010000010.1"/>
</dbReference>
<dbReference type="Proteomes" id="UP001219297">
    <property type="component" value="Unassembled WGS sequence"/>
</dbReference>
<dbReference type="EMBL" id="JARBHI010000030">
    <property type="protein sequence ID" value="MDE1657206.1"/>
    <property type="molecule type" value="Genomic_DNA"/>
</dbReference>
<keyword evidence="1 3" id="KW-0238">DNA-binding</keyword>
<evidence type="ECO:0000313" key="7">
    <source>
        <dbReference type="Proteomes" id="UP001219297"/>
    </source>
</evidence>
<keyword evidence="2" id="KW-0233">DNA recombination</keyword>
<evidence type="ECO:0000256" key="3">
    <source>
        <dbReference type="PROSITE-ProRule" id="PRU01248"/>
    </source>
</evidence>
<evidence type="ECO:0000313" key="6">
    <source>
        <dbReference type="EMBL" id="MDE1657206.1"/>
    </source>
</evidence>
<dbReference type="InterPro" id="IPR013762">
    <property type="entry name" value="Integrase-like_cat_sf"/>
</dbReference>
<dbReference type="PROSITE" id="PS51900">
    <property type="entry name" value="CB"/>
    <property type="match status" value="1"/>
</dbReference>
<dbReference type="SUPFAM" id="SSF56349">
    <property type="entry name" value="DNA breaking-rejoining enzymes"/>
    <property type="match status" value="1"/>
</dbReference>
<dbReference type="CDD" id="cd00397">
    <property type="entry name" value="DNA_BRE_C"/>
    <property type="match status" value="1"/>
</dbReference>
<dbReference type="InterPro" id="IPR050090">
    <property type="entry name" value="Tyrosine_recombinase_XerCD"/>
</dbReference>
<dbReference type="InterPro" id="IPR002104">
    <property type="entry name" value="Integrase_catalytic"/>
</dbReference>
<dbReference type="Gene3D" id="1.10.443.10">
    <property type="entry name" value="Intergrase catalytic core"/>
    <property type="match status" value="1"/>
</dbReference>
<name>A0ABT5V8A2_9ACTO</name>
<sequence length="323" mass="35794">MNKLKKWTVPDGWEEALCDWEKTQTLAGHRESSRAYRIATLRSFARTVDKPPNEVTEQDIIDWASGKDIAPETRHGYYIAIRAFFDWFSKGASPAKVLGPVHRLRATARPTPEAVYEDALDGAPPRTQIILRLAGEVGLRANEIAQIKKEHLGKDLLGYCLQVCGKGGKTRMVPLPTDIYLEMEEILNMTGTWLFPGSKDGHLSAAWIGRLARRELPDPWTLHTLRHRFATRAYLEGHDIMAVKDLLGHESVATTQRYVGSDPHAMRNAMLGARQDRYKYCAPLPADTAMPANAAMPAAPANTAPPANTTTLAMPAQTHIPGL</sequence>
<feature type="domain" description="Core-binding (CB)" evidence="5">
    <location>
        <begin position="11"/>
        <end position="89"/>
    </location>
</feature>
<dbReference type="PANTHER" id="PTHR30349:SF64">
    <property type="entry name" value="PROPHAGE INTEGRASE INTD-RELATED"/>
    <property type="match status" value="1"/>
</dbReference>
<reference evidence="6 7" key="1">
    <citation type="submission" date="2023-02" db="EMBL/GenBank/DDBJ databases">
        <title>Defining the Infant Male Urobiome and Moving Towards Mechanisms in Urobiome Research.</title>
        <authorList>
            <person name="Reasoner S."/>
            <person name="Flores V."/>
            <person name="Van Horn G."/>
            <person name="Morales G."/>
            <person name="Peard L."/>
            <person name="Abelson B."/>
            <person name="Manuel C."/>
            <person name="Lee J."/>
            <person name="Baker B."/>
            <person name="Williams T."/>
            <person name="Schmitz J."/>
            <person name="Clayton D."/>
            <person name="Hadjifrangiskou M."/>
        </authorList>
    </citation>
    <scope>NUCLEOTIDE SEQUENCE [LARGE SCALE GENOMIC DNA]</scope>
    <source>
        <strain evidence="6 7">AS1053</strain>
    </source>
</reference>
<dbReference type="InterPro" id="IPR011010">
    <property type="entry name" value="DNA_brk_join_enz"/>
</dbReference>
<dbReference type="PANTHER" id="PTHR30349">
    <property type="entry name" value="PHAGE INTEGRASE-RELATED"/>
    <property type="match status" value="1"/>
</dbReference>
<proteinExistence type="predicted"/>
<evidence type="ECO:0000256" key="1">
    <source>
        <dbReference type="ARBA" id="ARBA00023125"/>
    </source>
</evidence>